<dbReference type="EMBL" id="FO082872">
    <property type="protein sequence ID" value="CCF73260.1"/>
    <property type="molecule type" value="Genomic_DNA"/>
</dbReference>
<dbReference type="AlphaFoldDB" id="I7IPV8"/>
<feature type="compositionally biased region" description="Basic and acidic residues" evidence="1">
    <location>
        <begin position="323"/>
        <end position="344"/>
    </location>
</feature>
<dbReference type="OMA" id="EDTYSEG"/>
<dbReference type="KEGG" id="bmic:BMR1_02g00470"/>
<feature type="compositionally biased region" description="Basic and acidic residues" evidence="1">
    <location>
        <begin position="377"/>
        <end position="387"/>
    </location>
</feature>
<feature type="region of interest" description="Disordered" evidence="1">
    <location>
        <begin position="37"/>
        <end position="64"/>
    </location>
</feature>
<dbReference type="RefSeq" id="XP_012647869.1">
    <property type="nucleotide sequence ID" value="XM_012792415.1"/>
</dbReference>
<organism evidence="2 3">
    <name type="scientific">Babesia microti (strain RI)</name>
    <dbReference type="NCBI Taxonomy" id="1133968"/>
    <lineage>
        <taxon>Eukaryota</taxon>
        <taxon>Sar</taxon>
        <taxon>Alveolata</taxon>
        <taxon>Apicomplexa</taxon>
        <taxon>Aconoidasida</taxon>
        <taxon>Piroplasmida</taxon>
        <taxon>Babesiidae</taxon>
        <taxon>Babesia</taxon>
    </lineage>
</organism>
<dbReference type="VEuPathDB" id="PiroplasmaDB:BMR1_02g00470"/>
<feature type="compositionally biased region" description="Basic and acidic residues" evidence="1">
    <location>
        <begin position="724"/>
        <end position="745"/>
    </location>
</feature>
<feature type="compositionally biased region" description="Acidic residues" evidence="1">
    <location>
        <begin position="150"/>
        <end position="185"/>
    </location>
</feature>
<proteinExistence type="predicted"/>
<reference evidence="2 3" key="2">
    <citation type="journal article" date="2013" name="PLoS ONE">
        <title>Whole genome mapping and re-organization of the nuclear and mitochondrial genomes of Babesia microti isolates.</title>
        <authorList>
            <person name="Cornillot E."/>
            <person name="Dassouli A."/>
            <person name="Garg A."/>
            <person name="Pachikara N."/>
            <person name="Randazzo S."/>
            <person name="Depoix D."/>
            <person name="Carcy B."/>
            <person name="Delbecq S."/>
            <person name="Frutos R."/>
            <person name="Silva J.C."/>
            <person name="Sutton R."/>
            <person name="Krause P.J."/>
            <person name="Mamoun C.B."/>
        </authorList>
    </citation>
    <scope>NUCLEOTIDE SEQUENCE [LARGE SCALE GENOMIC DNA]</scope>
    <source>
        <strain evidence="2 3">RI</strain>
    </source>
</reference>
<evidence type="ECO:0000256" key="1">
    <source>
        <dbReference type="SAM" id="MobiDB-lite"/>
    </source>
</evidence>
<reference evidence="2 3" key="3">
    <citation type="journal article" date="2016" name="Sci. Rep.">
        <title>Genome-wide diversity and gene expression profiling of Babesia microti isolates identify polymorphic genes that mediate host-pathogen interactions.</title>
        <authorList>
            <person name="Silva J.C."/>
            <person name="Cornillot E."/>
            <person name="McCracken C."/>
            <person name="Usmani-Brown S."/>
            <person name="Dwivedi A."/>
            <person name="Ifeonu O.O."/>
            <person name="Crabtree J."/>
            <person name="Gotia H.T."/>
            <person name="Virji A.Z."/>
            <person name="Reynes C."/>
            <person name="Colinge J."/>
            <person name="Kumar V."/>
            <person name="Lawres L."/>
            <person name="Pazzi J.E."/>
            <person name="Pablo J.V."/>
            <person name="Hung C."/>
            <person name="Brancato J."/>
            <person name="Kumari P."/>
            <person name="Orvis J."/>
            <person name="Tretina K."/>
            <person name="Chibucos M."/>
            <person name="Ott S."/>
            <person name="Sadzewicz L."/>
            <person name="Sengamalay N."/>
            <person name="Shetty A.C."/>
            <person name="Su Q."/>
            <person name="Tallon L."/>
            <person name="Fraser C.M."/>
            <person name="Frutos R."/>
            <person name="Molina D.M."/>
            <person name="Krause P.J."/>
            <person name="Ben Mamoun C."/>
        </authorList>
    </citation>
    <scope>NUCLEOTIDE SEQUENCE [LARGE SCALE GENOMIC DNA]</scope>
    <source>
        <strain evidence="2 3">RI</strain>
    </source>
</reference>
<feature type="region of interest" description="Disordered" evidence="1">
    <location>
        <begin position="141"/>
        <end position="185"/>
    </location>
</feature>
<reference evidence="2 3" key="1">
    <citation type="journal article" date="2012" name="Nucleic Acids Res.">
        <title>Sequencing of the smallest Apicomplexan genome from the human pathogen Babesia microti.</title>
        <authorList>
            <person name="Cornillot E."/>
            <person name="Hadj-Kaddour K."/>
            <person name="Dassouli A."/>
            <person name="Noel B."/>
            <person name="Ranwez V."/>
            <person name="Vacherie B."/>
            <person name="Augagneur Y."/>
            <person name="Bres V."/>
            <person name="Duclos A."/>
            <person name="Randazzo S."/>
            <person name="Carcy B."/>
            <person name="Debierre-Grockiego F."/>
            <person name="Delbecq S."/>
            <person name="Moubri-Menage K."/>
            <person name="Shams-Eldin H."/>
            <person name="Usmani-Brown S."/>
            <person name="Bringaud F."/>
            <person name="Wincker P."/>
            <person name="Vivares C.P."/>
            <person name="Schwarz R.T."/>
            <person name="Schetters T.P."/>
            <person name="Krause P.J."/>
            <person name="Gorenflot A."/>
            <person name="Berry V."/>
            <person name="Barbe V."/>
            <person name="Ben Mamoun C."/>
        </authorList>
    </citation>
    <scope>NUCLEOTIDE SEQUENCE [LARGE SCALE GENOMIC DNA]</scope>
    <source>
        <strain evidence="2 3">RI</strain>
    </source>
</reference>
<dbReference type="GeneID" id="24423884"/>
<feature type="compositionally biased region" description="Acidic residues" evidence="1">
    <location>
        <begin position="822"/>
        <end position="832"/>
    </location>
</feature>
<feature type="compositionally biased region" description="Acidic residues" evidence="1">
    <location>
        <begin position="40"/>
        <end position="61"/>
    </location>
</feature>
<feature type="compositionally biased region" description="Basic and acidic residues" evidence="1">
    <location>
        <begin position="397"/>
        <end position="418"/>
    </location>
</feature>
<gene>
    <name evidence="2" type="ORF">BMR1_02g00470</name>
</gene>
<accession>I7IPV8</accession>
<dbReference type="Proteomes" id="UP000002899">
    <property type="component" value="Chromosome II"/>
</dbReference>
<evidence type="ECO:0000313" key="3">
    <source>
        <dbReference type="Proteomes" id="UP000002899"/>
    </source>
</evidence>
<feature type="compositionally biased region" description="Basic and acidic residues" evidence="1">
    <location>
        <begin position="303"/>
        <end position="313"/>
    </location>
</feature>
<name>I7IPV8_BABMR</name>
<sequence length="915" mass="101991">MELFTHLTLSTLLIVSIFQINLLTNFIQATRLHNSHNDSADGDDIRDDNGDETINDVESDDGYTHYETDEDLYEGIDEIFLQRDSPNRKYGCSVKNAKKFKCEHPSMETEDDSCYITELCAIWDGKRNDWLTQEEIENASLKQLPKETTTEAEENLIIPEDTDNDEDDETVYSETEDTDVDEFVAQDEDIYHELDELSEDGDDKSDYSDVINPYIHTPGTDDEDNAVGPGDKNRRINNHDIDYNDDRDNPDDESIADGPGGSIPSVPRREELEDDESIADGPGGSIPSVPRREELEDGEEDMENNRRYHGPEHEFEEIIPGNDRPEDTYSEGNYDRDDLYNDDRDNPDDESIADGPGGSIPSVPRREELEDGEEDMENNRRYHGPEHEFEEIIPGNDRPEDTYSEGNYDRDDLYNDDRDNPDDESIADGPGGSIPSVPRREELEDDESIADGPGGSIPSVPRREELEDDESIADGPGGSIPSVPRREELEDDESIADGPGGSIPSVPRREELEDDESIADGPGGSIPSVPRREELEDDESIADGPGGSIPSVPRREELEDDESIADGPGGSIPSVPRREELEDDESIADGPGGSIPSVPRREELEDDESIADGPGGSIPSVPRREELEDDESIADGPGGSIPSVPRREELEDDESIADGPGGSIPSVPRREELEDDESIADGPGGSIPSVPRREELEDGEEDMENNRRYHGPEHEFEEIIPGNDRPEDTYSEGNYDRDDLYNDDRDNPDDESIAHKNGSEDDSRENLNLNPSDTRDIPRVTNSGDMADKGPNGQDDGRDDIGTGLHDSSTPNGKNLRGDNNQPDDDQPENISDDSTPSADDLYELPKPYDQKSDQIEQKNSAKDRRADPLDYSSYPSKYKKCLQNLRLFRAQNNCLKAKVSRSTYRNCIKNRITK</sequence>
<feature type="compositionally biased region" description="Basic and acidic residues" evidence="1">
    <location>
        <begin position="231"/>
        <end position="247"/>
    </location>
</feature>
<feature type="compositionally biased region" description="Basic and acidic residues" evidence="1">
    <location>
        <begin position="704"/>
        <end position="714"/>
    </location>
</feature>
<feature type="region of interest" description="Disordered" evidence="1">
    <location>
        <begin position="197"/>
        <end position="876"/>
    </location>
</feature>
<evidence type="ECO:0000313" key="2">
    <source>
        <dbReference type="EMBL" id="CCF73260.1"/>
    </source>
</evidence>
<feature type="compositionally biased region" description="Basic and acidic residues" evidence="1">
    <location>
        <begin position="752"/>
        <end position="765"/>
    </location>
</feature>
<keyword evidence="3" id="KW-1185">Reference proteome</keyword>
<feature type="compositionally biased region" description="Basic and acidic residues" evidence="1">
    <location>
        <begin position="847"/>
        <end position="869"/>
    </location>
</feature>
<protein>
    <submittedName>
        <fullName evidence="2">Uncharacterized protein</fullName>
    </submittedName>
</protein>